<gene>
    <name evidence="1" type="ORF">Cvel_24692</name>
</gene>
<organism evidence="1">
    <name type="scientific">Chromera velia CCMP2878</name>
    <dbReference type="NCBI Taxonomy" id="1169474"/>
    <lineage>
        <taxon>Eukaryota</taxon>
        <taxon>Sar</taxon>
        <taxon>Alveolata</taxon>
        <taxon>Colpodellida</taxon>
        <taxon>Chromeraceae</taxon>
        <taxon>Chromera</taxon>
    </lineage>
</organism>
<dbReference type="VEuPathDB" id="CryptoDB:Cvel_24692"/>
<reference evidence="1" key="1">
    <citation type="submission" date="2014-11" db="EMBL/GenBank/DDBJ databases">
        <authorList>
            <person name="Otto D Thomas"/>
            <person name="Naeem Raeece"/>
        </authorList>
    </citation>
    <scope>NUCLEOTIDE SEQUENCE</scope>
</reference>
<accession>A0A0G4H5E6</accession>
<name>A0A0G4H5E6_9ALVE</name>
<sequence length="144" mass="15921">MAASLKPVRETAIPVSLAEQALDVGSDGVKGSELPVFQFWGAGSYLFYGRISTLFQKYYLQSFGEVTGTLTAFSSVFEDLHSDVRSIWAKRLDDVLALLRLSIGNGKRPPDQIQRIANGEETTYAVHFRDGSPFRPVKGLFALF</sequence>
<dbReference type="AlphaFoldDB" id="A0A0G4H5E6"/>
<evidence type="ECO:0000313" key="1">
    <source>
        <dbReference type="EMBL" id="CEM38847.1"/>
    </source>
</evidence>
<dbReference type="EMBL" id="CDMZ01001883">
    <property type="protein sequence ID" value="CEM38847.1"/>
    <property type="molecule type" value="Genomic_DNA"/>
</dbReference>
<protein>
    <submittedName>
        <fullName evidence="1">Uncharacterized protein</fullName>
    </submittedName>
</protein>
<proteinExistence type="predicted"/>